<feature type="transmembrane region" description="Helical" evidence="5">
    <location>
        <begin position="95"/>
        <end position="114"/>
    </location>
</feature>
<keyword evidence="2 5" id="KW-0812">Transmembrane</keyword>
<evidence type="ECO:0000313" key="8">
    <source>
        <dbReference type="Proteomes" id="UP000615580"/>
    </source>
</evidence>
<feature type="transmembrane region" description="Helical" evidence="5">
    <location>
        <begin position="65"/>
        <end position="83"/>
    </location>
</feature>
<keyword evidence="3 5" id="KW-1133">Transmembrane helix</keyword>
<keyword evidence="4 5" id="KW-0472">Membrane</keyword>
<feature type="transmembrane region" description="Helical" evidence="5">
    <location>
        <begin position="161"/>
        <end position="180"/>
    </location>
</feature>
<comment type="caution">
    <text evidence="7">The sequence shown here is derived from an EMBL/GenBank/DDBJ whole genome shotgun (WGS) entry which is preliminary data.</text>
</comment>
<feature type="transmembrane region" description="Helical" evidence="5">
    <location>
        <begin position="192"/>
        <end position="220"/>
    </location>
</feature>
<evidence type="ECO:0000256" key="5">
    <source>
        <dbReference type="SAM" id="Phobius"/>
    </source>
</evidence>
<evidence type="ECO:0000256" key="4">
    <source>
        <dbReference type="ARBA" id="ARBA00023136"/>
    </source>
</evidence>
<comment type="subcellular location">
    <subcellularLocation>
        <location evidence="1">Endomembrane system</location>
        <topology evidence="1">Multi-pass membrane protein</topology>
    </subcellularLocation>
</comment>
<evidence type="ECO:0000313" key="7">
    <source>
        <dbReference type="EMBL" id="MBG9355081.1"/>
    </source>
</evidence>
<dbReference type="RefSeq" id="WP_197688989.1">
    <property type="nucleotide sequence ID" value="NZ_JADQUD010000052.1"/>
</dbReference>
<dbReference type="InterPro" id="IPR011020">
    <property type="entry name" value="HTTM-like"/>
</dbReference>
<protein>
    <recommendedName>
        <fullName evidence="6">HTTM-like domain-containing protein</fullName>
    </recommendedName>
</protein>
<evidence type="ECO:0000256" key="3">
    <source>
        <dbReference type="ARBA" id="ARBA00022989"/>
    </source>
</evidence>
<accession>A0ABS0LEL0</accession>
<evidence type="ECO:0000256" key="1">
    <source>
        <dbReference type="ARBA" id="ARBA00004127"/>
    </source>
</evidence>
<dbReference type="EMBL" id="JADQUG010000058">
    <property type="protein sequence ID" value="MBG9355081.1"/>
    <property type="molecule type" value="Genomic_DNA"/>
</dbReference>
<dbReference type="PANTHER" id="PTHR39535">
    <property type="entry name" value="SPORULATION-DELAYING PROTEIN SDPB"/>
    <property type="match status" value="1"/>
</dbReference>
<dbReference type="SMART" id="SM00752">
    <property type="entry name" value="HTTM"/>
    <property type="match status" value="1"/>
</dbReference>
<dbReference type="InterPro" id="IPR052964">
    <property type="entry name" value="Sporulation_signal_mat"/>
</dbReference>
<feature type="transmembrane region" description="Helical" evidence="5">
    <location>
        <begin position="134"/>
        <end position="154"/>
    </location>
</feature>
<reference evidence="7 8" key="1">
    <citation type="journal article" date="2020" name="J. Clin. Microbiol.">
        <title>Assessing the Genetic Diversity of Austrian Corynebacterium diphtheriae Clinical Isolates, 2011-2019.</title>
        <authorList>
            <person name="Schaeffer J."/>
            <person name="Huhulescu S."/>
            <person name="Stoeger A."/>
            <person name="Allerberger F."/>
            <person name="Ruppitsch W."/>
        </authorList>
    </citation>
    <scope>NUCLEOTIDE SEQUENCE [LARGE SCALE GENOMIC DNA]</scope>
    <source>
        <strain evidence="7 8">04-17</strain>
    </source>
</reference>
<gene>
    <name evidence="7" type="ORF">I4J41_11035</name>
</gene>
<sequence length="245" mass="27063">MPNPVFEGINKLSLFFILSDHPEAARVIGLILCLASILGASSIGVAWIFYSLHNTAITPDGGDQIGLIASIFCLTLGLARWIIKQFPTRRLGYLLAFYSFLLFKVQVAFVYANAAIAKIRVDNWANGTEVYYDLISPFFGLTGLRQILFAPILASPAFITFLTWGTIAVELYIAAATFASDKWKSTAILAAVFLHGGIALFMGITSFSLTMLTVVIFALLPMKIVERKLSDIHDWFKLSIKSIWI</sequence>
<feature type="transmembrane region" description="Helical" evidence="5">
    <location>
        <begin position="27"/>
        <end position="50"/>
    </location>
</feature>
<keyword evidence="8" id="KW-1185">Reference proteome</keyword>
<name>A0ABS0LEL0_9CORY</name>
<feature type="domain" description="HTTM-like" evidence="6">
    <location>
        <begin position="1"/>
        <end position="222"/>
    </location>
</feature>
<proteinExistence type="predicted"/>
<organism evidence="7 8">
    <name type="scientific">Corynebacterium belfantii</name>
    <dbReference type="NCBI Taxonomy" id="2014537"/>
    <lineage>
        <taxon>Bacteria</taxon>
        <taxon>Bacillati</taxon>
        <taxon>Actinomycetota</taxon>
        <taxon>Actinomycetes</taxon>
        <taxon>Mycobacteriales</taxon>
        <taxon>Corynebacteriaceae</taxon>
        <taxon>Corynebacterium</taxon>
    </lineage>
</organism>
<evidence type="ECO:0000256" key="2">
    <source>
        <dbReference type="ARBA" id="ARBA00022692"/>
    </source>
</evidence>
<evidence type="ECO:0000259" key="6">
    <source>
        <dbReference type="SMART" id="SM00752"/>
    </source>
</evidence>
<dbReference type="PANTHER" id="PTHR39535:SF2">
    <property type="entry name" value="HTTM DOMAIN-CONTAINING PROTEIN"/>
    <property type="match status" value="1"/>
</dbReference>
<dbReference type="Proteomes" id="UP000615580">
    <property type="component" value="Unassembled WGS sequence"/>
</dbReference>